<dbReference type="GO" id="GO:0016491">
    <property type="term" value="F:oxidoreductase activity"/>
    <property type="evidence" value="ECO:0007669"/>
    <property type="project" value="UniProtKB-KW"/>
</dbReference>
<dbReference type="EMBL" id="JANCPR020000015">
    <property type="protein sequence ID" value="MDJ1133671.1"/>
    <property type="molecule type" value="Genomic_DNA"/>
</dbReference>
<proteinExistence type="inferred from homology"/>
<keyword evidence="2" id="KW-0560">Oxidoreductase</keyword>
<evidence type="ECO:0000256" key="1">
    <source>
        <dbReference type="ARBA" id="ARBA00038396"/>
    </source>
</evidence>
<dbReference type="Proteomes" id="UP001214441">
    <property type="component" value="Unassembled WGS sequence"/>
</dbReference>
<dbReference type="RefSeq" id="WP_274045322.1">
    <property type="nucleotide sequence ID" value="NZ_JANCPR020000015.1"/>
</dbReference>
<dbReference type="PANTHER" id="PTHR43747:SF1">
    <property type="entry name" value="SLR1998 PROTEIN"/>
    <property type="match status" value="1"/>
</dbReference>
<gene>
    <name evidence="2" type="ORF">NMN56_017200</name>
</gene>
<name>A0ABT6ZX79_9ACTN</name>
<organism evidence="2 3">
    <name type="scientific">Streptomyces iconiensis</name>
    <dbReference type="NCBI Taxonomy" id="1384038"/>
    <lineage>
        <taxon>Bacteria</taxon>
        <taxon>Bacillati</taxon>
        <taxon>Actinomycetota</taxon>
        <taxon>Actinomycetes</taxon>
        <taxon>Kitasatosporales</taxon>
        <taxon>Streptomycetaceae</taxon>
        <taxon>Streptomyces</taxon>
    </lineage>
</organism>
<dbReference type="InterPro" id="IPR050816">
    <property type="entry name" value="Flavin-dep_Halogenase_NPB"/>
</dbReference>
<dbReference type="Pfam" id="PF04820">
    <property type="entry name" value="Trp_halogenase"/>
    <property type="match status" value="2"/>
</dbReference>
<dbReference type="SUPFAM" id="SSF51905">
    <property type="entry name" value="FAD/NAD(P)-binding domain"/>
    <property type="match status" value="1"/>
</dbReference>
<comment type="similarity">
    <text evidence="1">Belongs to the flavin-dependent halogenase family. Bacterial tryptophan halogenase subfamily.</text>
</comment>
<evidence type="ECO:0000313" key="3">
    <source>
        <dbReference type="Proteomes" id="UP001214441"/>
    </source>
</evidence>
<keyword evidence="3" id="KW-1185">Reference proteome</keyword>
<dbReference type="EC" id="1.-.-.-" evidence="2"/>
<dbReference type="Gene3D" id="3.50.50.60">
    <property type="entry name" value="FAD/NAD(P)-binding domain"/>
    <property type="match status" value="1"/>
</dbReference>
<comment type="caution">
    <text evidence="2">The sequence shown here is derived from an EMBL/GenBank/DDBJ whole genome shotgun (WGS) entry which is preliminary data.</text>
</comment>
<dbReference type="PANTHER" id="PTHR43747">
    <property type="entry name" value="FAD-BINDING PROTEIN"/>
    <property type="match status" value="1"/>
</dbReference>
<dbReference type="Gene3D" id="3.30.9.100">
    <property type="match status" value="1"/>
</dbReference>
<dbReference type="InterPro" id="IPR006905">
    <property type="entry name" value="Flavin_halogenase"/>
</dbReference>
<protein>
    <submittedName>
        <fullName evidence="2">NAD(P)/FAD-dependent oxidoreductase</fullName>
        <ecNumber evidence="2">1.-.-.-</ecNumber>
    </submittedName>
</protein>
<reference evidence="2 3" key="1">
    <citation type="submission" date="2023-05" db="EMBL/GenBank/DDBJ databases">
        <title>Streptantibioticus silvisoli sp. nov., acidotolerant actinomycetes 1 from pine litter.</title>
        <authorList>
            <person name="Swiecimska M."/>
            <person name="Golinska P."/>
            <person name="Sangal V."/>
            <person name="Wachnowicz B."/>
            <person name="Goodfellow M."/>
        </authorList>
    </citation>
    <scope>NUCLEOTIDE SEQUENCE [LARGE SCALE GENOMIC DNA]</scope>
    <source>
        <strain evidence="2 3">DSM 42109</strain>
    </source>
</reference>
<sequence>MSALIGVPEEFDVIVIGGGPAGSTTAGLLAKRGHRVLVLDRERFPRYHVGESLIPAFMRPMQELGLTERMDKRGFERKYGGTLVWGNAQVPWNFSFIEGGTHEYAYHTRRADMDSLILDRARELGAYIIEEATVKGPIETEGRVTGVRFTLRGTDGVHEARAKLVVDASGQARLLSRKYADITWHEELRNVAVWTYFDNCERLPGDEYTNILIEGLDEGWFWAIPIDKGTISVGYVTRSEEAGKHASLEAMFRTEAEKSTKLKKMLAGANQAAGWRSARDWSYTSQSFTGNGWVCVGDSAAFVDPLFSTGVALATLAGSTLSKIVDQIIQHPKIEEQALKRYVTAYRGFFDEIRSFVERFYDRTKYKEFYHSLAQEMVDPERERTPSADFVQLISGLSGNHPMLTLTIDDLIDQEGASVPAQN</sequence>
<accession>A0ABT6ZX79</accession>
<dbReference type="InterPro" id="IPR036188">
    <property type="entry name" value="FAD/NAD-bd_sf"/>
</dbReference>
<evidence type="ECO:0000313" key="2">
    <source>
        <dbReference type="EMBL" id="MDJ1133671.1"/>
    </source>
</evidence>